<dbReference type="SUPFAM" id="SSF55486">
    <property type="entry name" value="Metalloproteases ('zincins'), catalytic domain"/>
    <property type="match status" value="1"/>
</dbReference>
<dbReference type="RefSeq" id="WP_379984568.1">
    <property type="nucleotide sequence ID" value="NZ_JADIKD010000012.1"/>
</dbReference>
<dbReference type="Proteomes" id="UP001620408">
    <property type="component" value="Unassembled WGS sequence"/>
</dbReference>
<protein>
    <recommendedName>
        <fullName evidence="1">Peptidase M12B domain-containing protein</fullName>
    </recommendedName>
</protein>
<dbReference type="EMBL" id="JADIKD010000012">
    <property type="protein sequence ID" value="MFK2919394.1"/>
    <property type="molecule type" value="Genomic_DNA"/>
</dbReference>
<proteinExistence type="predicted"/>
<dbReference type="Gene3D" id="3.40.390.10">
    <property type="entry name" value="Collagenase (Catalytic Domain)"/>
    <property type="match status" value="1"/>
</dbReference>
<dbReference type="PROSITE" id="PS50215">
    <property type="entry name" value="ADAM_MEPRO"/>
    <property type="match status" value="1"/>
</dbReference>
<evidence type="ECO:0000259" key="1">
    <source>
        <dbReference type="PROSITE" id="PS50215"/>
    </source>
</evidence>
<gene>
    <name evidence="2" type="ORF">ISS97_19180</name>
</gene>
<reference evidence="2 3" key="1">
    <citation type="submission" date="2020-10" db="EMBL/GenBank/DDBJ databases">
        <title>Phylogeny of dyella-like bacteria.</title>
        <authorList>
            <person name="Fu J."/>
        </authorList>
    </citation>
    <scope>NUCLEOTIDE SEQUENCE [LARGE SCALE GENOMIC DNA]</scope>
    <source>
        <strain evidence="2 3">BB4</strain>
    </source>
</reference>
<keyword evidence="3" id="KW-1185">Reference proteome</keyword>
<dbReference type="InterPro" id="IPR001590">
    <property type="entry name" value="Peptidase_M12B"/>
</dbReference>
<dbReference type="Pfam" id="PF13583">
    <property type="entry name" value="Reprolysin_4"/>
    <property type="match status" value="1"/>
</dbReference>
<evidence type="ECO:0000313" key="2">
    <source>
        <dbReference type="EMBL" id="MFK2919394.1"/>
    </source>
</evidence>
<dbReference type="InterPro" id="IPR024079">
    <property type="entry name" value="MetalloPept_cat_dom_sf"/>
</dbReference>
<accession>A0ABW8K928</accession>
<organism evidence="2 3">
    <name type="scientific">Dyella koreensis</name>
    <dbReference type="NCBI Taxonomy" id="311235"/>
    <lineage>
        <taxon>Bacteria</taxon>
        <taxon>Pseudomonadati</taxon>
        <taxon>Pseudomonadota</taxon>
        <taxon>Gammaproteobacteria</taxon>
        <taxon>Lysobacterales</taxon>
        <taxon>Rhodanobacteraceae</taxon>
        <taxon>Dyella</taxon>
    </lineage>
</organism>
<sequence length="684" mass="74276">MIKAIACDKLALKLVAVAGGVLACSCVLAVEGPRNKASIGSLSANKYSLEGRSNPLIIHLDYFSLHNRLLNRKDSHGGGNQSMKLRLPLPEGGDTEFVLSDSGVLPPGLAKKYPQIRSLKGRDSKGREARVDLSDNGLNVAVYDLDGMWFIRPLKMNHGVAVDKNTYISTRTSDTSAATVSLYASWMRGDGAGMPASTARDEAIHRAQGYDNSLRNYRLAIAATSGYSKYVGQSLANSLASVVQVVNRSNAVFERDVGIHFTLVEDNDKIIFTDPTSDPYVPRTDEEKENDSFVRRKNTETLSKVIGIENFDAGHVFTDGIDGNGMPACQSDTKADSATGLQDLTGAPTYGEGFILTVTHELGHQFGADHIFNGCVRDGKAAVEPGSGSSVMSYAGGCFFLDKYPPEVNVLHELQDHRDSYFNGVNIAQIRQFVSSGVGLQCGSRTVNPNAPPSIRIKYGDRQIFIPAHTPFALSGSAHSENRNAKLTYSWEQIDVGPEQLGDEVLVDKGQGPIFRSFPPSARGTRVFPELEAVLGTRDLGLGEVYPSTTRELNFRLTVRDNLEGQSSTSYRDQKIHVQDTGEAFAVTYPTGATVWRGGDKKLVKWNVAGTADTPILCRDVRVDLSIDGGRVYLLQPLLASTPNTGSAAIRVPDWLQKTSRARIRVSCNDNVFFAVSDGDFKLL</sequence>
<dbReference type="PROSITE" id="PS51257">
    <property type="entry name" value="PROKAR_LIPOPROTEIN"/>
    <property type="match status" value="1"/>
</dbReference>
<evidence type="ECO:0000313" key="3">
    <source>
        <dbReference type="Proteomes" id="UP001620408"/>
    </source>
</evidence>
<comment type="caution">
    <text evidence="2">The sequence shown here is derived from an EMBL/GenBank/DDBJ whole genome shotgun (WGS) entry which is preliminary data.</text>
</comment>
<feature type="domain" description="Peptidase M12B" evidence="1">
    <location>
        <begin position="215"/>
        <end position="436"/>
    </location>
</feature>
<name>A0ABW8K928_9GAMM</name>